<organism evidence="1 2">
    <name type="scientific">Jeotgalibacillus campisalis</name>
    <dbReference type="NCBI Taxonomy" id="220754"/>
    <lineage>
        <taxon>Bacteria</taxon>
        <taxon>Bacillati</taxon>
        <taxon>Bacillota</taxon>
        <taxon>Bacilli</taxon>
        <taxon>Bacillales</taxon>
        <taxon>Caryophanaceae</taxon>
        <taxon>Jeotgalibacillus</taxon>
    </lineage>
</organism>
<reference evidence="1 2" key="1">
    <citation type="submission" date="2015-01" db="EMBL/GenBank/DDBJ databases">
        <title>Jeotgalibacillus campisalis genome sequencing.</title>
        <authorList>
            <person name="Goh K.M."/>
            <person name="Chan K.-G."/>
            <person name="Yaakop A.S."/>
            <person name="Ee R."/>
            <person name="Gan H.M."/>
            <person name="Chan C.S."/>
        </authorList>
    </citation>
    <scope>NUCLEOTIDE SEQUENCE [LARGE SCALE GENOMIC DNA]</scope>
    <source>
        <strain evidence="1 2">SF-57</strain>
    </source>
</reference>
<comment type="caution">
    <text evidence="1">The sequence shown here is derived from an EMBL/GenBank/DDBJ whole genome shotgun (WGS) entry which is preliminary data.</text>
</comment>
<accession>A0A0C2W4V7</accession>
<dbReference type="EMBL" id="JXRR01000008">
    <property type="protein sequence ID" value="KIL51043.1"/>
    <property type="molecule type" value="Genomic_DNA"/>
</dbReference>
<keyword evidence="2" id="KW-1185">Reference proteome</keyword>
<dbReference type="AlphaFoldDB" id="A0A0C2W4V7"/>
<evidence type="ECO:0000313" key="1">
    <source>
        <dbReference type="EMBL" id="KIL51043.1"/>
    </source>
</evidence>
<sequence>MISQKSAYCSFGLYVVTREAPLPFKTSSYYFKFEYEAQEPVIDRKNRLNLFVKPVFELIAL</sequence>
<proteinExistence type="predicted"/>
<protein>
    <submittedName>
        <fullName evidence="1">Uncharacterized protein</fullName>
    </submittedName>
</protein>
<name>A0A0C2W4V7_9BACL</name>
<dbReference type="Proteomes" id="UP000031972">
    <property type="component" value="Unassembled WGS sequence"/>
</dbReference>
<evidence type="ECO:0000313" key="2">
    <source>
        <dbReference type="Proteomes" id="UP000031972"/>
    </source>
</evidence>
<gene>
    <name evidence="1" type="ORF">KR50_09250</name>
</gene>